<dbReference type="PROSITE" id="PS01296">
    <property type="entry name" value="RSMI"/>
    <property type="match status" value="1"/>
</dbReference>
<dbReference type="InterPro" id="IPR018063">
    <property type="entry name" value="SAM_MeTrfase_RsmI_CS"/>
</dbReference>
<evidence type="ECO:0000313" key="9">
    <source>
        <dbReference type="Proteomes" id="UP000007844"/>
    </source>
</evidence>
<dbReference type="AlphaFoldDB" id="F3Z136"/>
<keyword evidence="5 6" id="KW-0949">S-adenosyl-L-methionine</keyword>
<evidence type="ECO:0000256" key="6">
    <source>
        <dbReference type="HAMAP-Rule" id="MF_01877"/>
    </source>
</evidence>
<dbReference type="KEGG" id="daf:Desaf_1598"/>
<accession>F3Z136</accession>
<dbReference type="GO" id="GO:0005737">
    <property type="term" value="C:cytoplasm"/>
    <property type="evidence" value="ECO:0007669"/>
    <property type="project" value="UniProtKB-SubCell"/>
</dbReference>
<dbReference type="GO" id="GO:0070677">
    <property type="term" value="F:rRNA (cytosine-2'-O-)-methyltransferase activity"/>
    <property type="evidence" value="ECO:0007669"/>
    <property type="project" value="UniProtKB-UniRule"/>
</dbReference>
<dbReference type="HOGENOM" id="CLU_044779_0_0_7"/>
<dbReference type="SUPFAM" id="SSF53790">
    <property type="entry name" value="Tetrapyrrole methylase"/>
    <property type="match status" value="1"/>
</dbReference>
<dbReference type="FunFam" id="3.40.1010.10:FF:000007">
    <property type="entry name" value="Ribosomal RNA small subunit methyltransferase I"/>
    <property type="match status" value="1"/>
</dbReference>
<dbReference type="EMBL" id="CP003221">
    <property type="protein sequence ID" value="EGJ49934.1"/>
    <property type="molecule type" value="Genomic_DNA"/>
</dbReference>
<dbReference type="InterPro" id="IPR035996">
    <property type="entry name" value="4pyrrol_Methylase_sf"/>
</dbReference>
<dbReference type="RefSeq" id="WP_014259710.1">
    <property type="nucleotide sequence ID" value="NC_016629.1"/>
</dbReference>
<dbReference type="Proteomes" id="UP000007844">
    <property type="component" value="Chromosome"/>
</dbReference>
<dbReference type="STRING" id="690850.Desaf_1598"/>
<dbReference type="Gene3D" id="3.30.950.10">
    <property type="entry name" value="Methyltransferase, Cobalt-precorrin-4 Transmethylase, Domain 2"/>
    <property type="match status" value="1"/>
</dbReference>
<protein>
    <recommendedName>
        <fullName evidence="6">Ribosomal RNA small subunit methyltransferase I</fullName>
        <ecNumber evidence="6">2.1.1.198</ecNumber>
    </recommendedName>
    <alternativeName>
        <fullName evidence="6">16S rRNA 2'-O-ribose C1402 methyltransferase</fullName>
    </alternativeName>
    <alternativeName>
        <fullName evidence="6">rRNA (cytidine-2'-O-)-methyltransferase RsmI</fullName>
    </alternativeName>
</protein>
<keyword evidence="4 6" id="KW-0808">Transferase</keyword>
<dbReference type="InterPro" id="IPR014776">
    <property type="entry name" value="4pyrrole_Mease_sub2"/>
</dbReference>
<dbReference type="InterPro" id="IPR000878">
    <property type="entry name" value="4pyrrol_Mease"/>
</dbReference>
<reference evidence="8 9" key="1">
    <citation type="journal article" date="2011" name="J. Bacteriol.">
        <title>Genome sequence of the mercury-methylating and pleomorphic Desulfovibrio africanus Strain Walvis Bay.</title>
        <authorList>
            <person name="Brown S.D."/>
            <person name="Wall J.D."/>
            <person name="Kucken A.M."/>
            <person name="Gilmour C.C."/>
            <person name="Podar M."/>
            <person name="Brandt C.C."/>
            <person name="Teshima H."/>
            <person name="Detter J.C."/>
            <person name="Han C.S."/>
            <person name="Land M.L."/>
            <person name="Lucas S."/>
            <person name="Han J."/>
            <person name="Pennacchio L."/>
            <person name="Nolan M."/>
            <person name="Pitluck S."/>
            <person name="Woyke T."/>
            <person name="Goodwin L."/>
            <person name="Palumbo A.V."/>
            <person name="Elias D.A."/>
        </authorList>
    </citation>
    <scope>NUCLEOTIDE SEQUENCE [LARGE SCALE GENOMIC DNA]</scope>
    <source>
        <strain evidence="8 9">Walvis Bay</strain>
    </source>
</reference>
<dbReference type="PANTHER" id="PTHR46111:SF1">
    <property type="entry name" value="RIBOSOMAL RNA SMALL SUBUNIT METHYLTRANSFERASE I"/>
    <property type="match status" value="1"/>
</dbReference>
<dbReference type="eggNOG" id="COG0313">
    <property type="taxonomic scope" value="Bacteria"/>
</dbReference>
<comment type="function">
    <text evidence="6">Catalyzes the 2'-O-methylation of the ribose of cytidine 1402 (C1402) in 16S rRNA.</text>
</comment>
<keyword evidence="9" id="KW-1185">Reference proteome</keyword>
<dbReference type="InterPro" id="IPR008189">
    <property type="entry name" value="rRNA_ssu_MeTfrase_I"/>
</dbReference>
<sequence length="279" mass="30798">MDEPRRGRLYVVATPLGNAGDLSPRAREILSAADLVLAEDTRRAGLLFKRLGIGAKRYMSFFEHNEEGRVTQVLAELDQGHDVALVSDAGTPLLSDPGYRLVRACREQGHAVSPVPGPSAPVAALSASGLPPYPFVFLGFLPRRDVDVRRLFEEYGATKATLVFFERKNRLTATLELAAETLGDREFCVARELTKEHEQFILGRLSKREDVQLDLLGELTVIVGPPAEELRTSEAEMAAVLEEEVLRGGRPKEVARRTAERVCGWTAKAVYERLMDKSG</sequence>
<evidence type="ECO:0000256" key="4">
    <source>
        <dbReference type="ARBA" id="ARBA00022679"/>
    </source>
</evidence>
<feature type="domain" description="Tetrapyrrole methylase" evidence="7">
    <location>
        <begin position="8"/>
        <end position="206"/>
    </location>
</feature>
<keyword evidence="1 6" id="KW-0963">Cytoplasm</keyword>
<evidence type="ECO:0000256" key="1">
    <source>
        <dbReference type="ARBA" id="ARBA00022490"/>
    </source>
</evidence>
<dbReference type="NCBIfam" id="TIGR00096">
    <property type="entry name" value="16S rRNA (cytidine(1402)-2'-O)-methyltransferase"/>
    <property type="match status" value="1"/>
</dbReference>
<keyword evidence="2 6" id="KW-0698">rRNA processing</keyword>
<comment type="similarity">
    <text evidence="6">Belongs to the methyltransferase superfamily. RsmI family.</text>
</comment>
<dbReference type="CDD" id="cd11648">
    <property type="entry name" value="RsmI"/>
    <property type="match status" value="1"/>
</dbReference>
<gene>
    <name evidence="6" type="primary">rsmI</name>
    <name evidence="8" type="ORF">Desaf_1598</name>
</gene>
<name>F3Z136_DESAF</name>
<dbReference type="EC" id="2.1.1.198" evidence="6"/>
<keyword evidence="3 6" id="KW-0489">Methyltransferase</keyword>
<comment type="subcellular location">
    <subcellularLocation>
        <location evidence="6">Cytoplasm</location>
    </subcellularLocation>
</comment>
<dbReference type="Pfam" id="PF00590">
    <property type="entry name" value="TP_methylase"/>
    <property type="match status" value="1"/>
</dbReference>
<comment type="catalytic activity">
    <reaction evidence="6">
        <text>cytidine(1402) in 16S rRNA + S-adenosyl-L-methionine = 2'-O-methylcytidine(1402) in 16S rRNA + S-adenosyl-L-homocysteine + H(+)</text>
        <dbReference type="Rhea" id="RHEA:42924"/>
        <dbReference type="Rhea" id="RHEA-COMP:10285"/>
        <dbReference type="Rhea" id="RHEA-COMP:10286"/>
        <dbReference type="ChEBI" id="CHEBI:15378"/>
        <dbReference type="ChEBI" id="CHEBI:57856"/>
        <dbReference type="ChEBI" id="CHEBI:59789"/>
        <dbReference type="ChEBI" id="CHEBI:74495"/>
        <dbReference type="ChEBI" id="CHEBI:82748"/>
        <dbReference type="EC" id="2.1.1.198"/>
    </reaction>
</comment>
<dbReference type="InterPro" id="IPR014777">
    <property type="entry name" value="4pyrrole_Mease_sub1"/>
</dbReference>
<dbReference type="PIRSF" id="PIRSF005917">
    <property type="entry name" value="MTase_YraL"/>
    <property type="match status" value="1"/>
</dbReference>
<evidence type="ECO:0000259" key="7">
    <source>
        <dbReference type="Pfam" id="PF00590"/>
    </source>
</evidence>
<dbReference type="PANTHER" id="PTHR46111">
    <property type="entry name" value="RIBOSOMAL RNA SMALL SUBUNIT METHYLTRANSFERASE I"/>
    <property type="match status" value="1"/>
</dbReference>
<evidence type="ECO:0000256" key="5">
    <source>
        <dbReference type="ARBA" id="ARBA00022691"/>
    </source>
</evidence>
<dbReference type="Gene3D" id="3.40.1010.10">
    <property type="entry name" value="Cobalt-precorrin-4 Transmethylase, Domain 1"/>
    <property type="match status" value="1"/>
</dbReference>
<evidence type="ECO:0000313" key="8">
    <source>
        <dbReference type="EMBL" id="EGJ49934.1"/>
    </source>
</evidence>
<proteinExistence type="inferred from homology"/>
<organism evidence="8 9">
    <name type="scientific">Desulfocurvibacter africanus subsp. africanus str. Walvis Bay</name>
    <dbReference type="NCBI Taxonomy" id="690850"/>
    <lineage>
        <taxon>Bacteria</taxon>
        <taxon>Pseudomonadati</taxon>
        <taxon>Thermodesulfobacteriota</taxon>
        <taxon>Desulfovibrionia</taxon>
        <taxon>Desulfovibrionales</taxon>
        <taxon>Desulfovibrionaceae</taxon>
        <taxon>Desulfocurvibacter</taxon>
    </lineage>
</organism>
<evidence type="ECO:0000256" key="3">
    <source>
        <dbReference type="ARBA" id="ARBA00022603"/>
    </source>
</evidence>
<dbReference type="HAMAP" id="MF_01877">
    <property type="entry name" value="16SrRNA_methyltr_I"/>
    <property type="match status" value="1"/>
</dbReference>
<evidence type="ECO:0000256" key="2">
    <source>
        <dbReference type="ARBA" id="ARBA00022552"/>
    </source>
</evidence>